<keyword evidence="4 5" id="KW-0472">Membrane</keyword>
<dbReference type="AlphaFoldDB" id="A0A1T5JX99"/>
<keyword evidence="3 5" id="KW-1133">Transmembrane helix</keyword>
<feature type="transmembrane region" description="Helical" evidence="5">
    <location>
        <begin position="92"/>
        <end position="112"/>
    </location>
</feature>
<feature type="transmembrane region" description="Helical" evidence="5">
    <location>
        <begin position="6"/>
        <end position="22"/>
    </location>
</feature>
<dbReference type="PANTHER" id="PTHR36974">
    <property type="entry name" value="MEMBRANE PROTEIN-RELATED"/>
    <property type="match status" value="1"/>
</dbReference>
<dbReference type="RefSeq" id="WP_079686115.1">
    <property type="nucleotide sequence ID" value="NZ_FUZU01000001.1"/>
</dbReference>
<dbReference type="Proteomes" id="UP000190961">
    <property type="component" value="Unassembled WGS sequence"/>
</dbReference>
<dbReference type="OrthoDB" id="673526at2"/>
<name>A0A1T5JX99_9BACT</name>
<sequence length="157" mass="17832">MAPLIVLIGSYFLFWLGNRYIVKGKFSMSIIGRVSLALMLMMTGSAHFFKTEVMMQSMPDFFPYKEGLVYFTGVVELLAAVGLVIDRTAKFTSIMLIIFLVCILPANIIGSLKRVELGGMENGPIYLFFRVPLQLFFIWWTYFFGIRLEAKGSKLKA</sequence>
<evidence type="ECO:0000256" key="4">
    <source>
        <dbReference type="ARBA" id="ARBA00023136"/>
    </source>
</evidence>
<evidence type="ECO:0000256" key="3">
    <source>
        <dbReference type="ARBA" id="ARBA00022989"/>
    </source>
</evidence>
<dbReference type="EMBL" id="FUZU01000001">
    <property type="protein sequence ID" value="SKC56017.1"/>
    <property type="molecule type" value="Genomic_DNA"/>
</dbReference>
<keyword evidence="2 5" id="KW-0812">Transmembrane</keyword>
<gene>
    <name evidence="6" type="ORF">SAMN05660236_1581</name>
</gene>
<dbReference type="STRING" id="688867.SAMN05660236_1581"/>
<feature type="transmembrane region" description="Helical" evidence="5">
    <location>
        <begin position="68"/>
        <end position="85"/>
    </location>
</feature>
<evidence type="ECO:0000256" key="1">
    <source>
        <dbReference type="ARBA" id="ARBA00004141"/>
    </source>
</evidence>
<proteinExistence type="predicted"/>
<dbReference type="GO" id="GO:0016020">
    <property type="term" value="C:membrane"/>
    <property type="evidence" value="ECO:0007669"/>
    <property type="project" value="UniProtKB-SubCell"/>
</dbReference>
<feature type="transmembrane region" description="Helical" evidence="5">
    <location>
        <begin position="29"/>
        <end position="48"/>
    </location>
</feature>
<reference evidence="6 7" key="1">
    <citation type="submission" date="2017-02" db="EMBL/GenBank/DDBJ databases">
        <authorList>
            <person name="Peterson S.W."/>
        </authorList>
    </citation>
    <scope>NUCLEOTIDE SEQUENCE [LARGE SCALE GENOMIC DNA]</scope>
    <source>
        <strain evidence="6 7">DSM 25262</strain>
    </source>
</reference>
<evidence type="ECO:0000256" key="2">
    <source>
        <dbReference type="ARBA" id="ARBA00022692"/>
    </source>
</evidence>
<evidence type="ECO:0000256" key="5">
    <source>
        <dbReference type="SAM" id="Phobius"/>
    </source>
</evidence>
<dbReference type="PANTHER" id="PTHR36974:SF1">
    <property type="entry name" value="DOXX FAMILY MEMBRANE PROTEIN"/>
    <property type="match status" value="1"/>
</dbReference>
<dbReference type="Pfam" id="PF13564">
    <property type="entry name" value="DoxX_2"/>
    <property type="match status" value="1"/>
</dbReference>
<accession>A0A1T5JX99</accession>
<evidence type="ECO:0000313" key="6">
    <source>
        <dbReference type="EMBL" id="SKC56017.1"/>
    </source>
</evidence>
<comment type="subcellular location">
    <subcellularLocation>
        <location evidence="1">Membrane</location>
        <topology evidence="1">Multi-pass membrane protein</topology>
    </subcellularLocation>
</comment>
<organism evidence="6 7">
    <name type="scientific">Ohtaekwangia koreensis</name>
    <dbReference type="NCBI Taxonomy" id="688867"/>
    <lineage>
        <taxon>Bacteria</taxon>
        <taxon>Pseudomonadati</taxon>
        <taxon>Bacteroidota</taxon>
        <taxon>Cytophagia</taxon>
        <taxon>Cytophagales</taxon>
        <taxon>Fulvivirgaceae</taxon>
        <taxon>Ohtaekwangia</taxon>
    </lineage>
</organism>
<dbReference type="InterPro" id="IPR032808">
    <property type="entry name" value="DoxX"/>
</dbReference>
<protein>
    <submittedName>
        <fullName evidence="6">Uncharacterized membrane protein</fullName>
    </submittedName>
</protein>
<feature type="transmembrane region" description="Helical" evidence="5">
    <location>
        <begin position="124"/>
        <end position="146"/>
    </location>
</feature>
<keyword evidence="7" id="KW-1185">Reference proteome</keyword>
<evidence type="ECO:0000313" key="7">
    <source>
        <dbReference type="Proteomes" id="UP000190961"/>
    </source>
</evidence>